<feature type="region of interest" description="Disordered" evidence="1">
    <location>
        <begin position="1"/>
        <end position="45"/>
    </location>
</feature>
<accession>A0A919SU75</accession>
<sequence length="107" mass="11822">MYGQVRRPTLTNTPTLSAGRKATTSLARSPRRLNTTTTAETEPTMPARTTQMATLGVEELAALTAEITPFTGFYERYDSVAAQRIEAICERYGLTFTDSSTREPLSR</sequence>
<dbReference type="Proteomes" id="UP000681340">
    <property type="component" value="Unassembled WGS sequence"/>
</dbReference>
<name>A0A919SU75_9ACTN</name>
<evidence type="ECO:0000313" key="2">
    <source>
        <dbReference type="EMBL" id="GIM77601.1"/>
    </source>
</evidence>
<protein>
    <submittedName>
        <fullName evidence="2">Uncharacterized protein</fullName>
    </submittedName>
</protein>
<dbReference type="EMBL" id="BOQL01000067">
    <property type="protein sequence ID" value="GIM77601.1"/>
    <property type="molecule type" value="Genomic_DNA"/>
</dbReference>
<feature type="compositionally biased region" description="Polar residues" evidence="1">
    <location>
        <begin position="9"/>
        <end position="27"/>
    </location>
</feature>
<proteinExistence type="predicted"/>
<feature type="compositionally biased region" description="Low complexity" evidence="1">
    <location>
        <begin position="35"/>
        <end position="45"/>
    </location>
</feature>
<comment type="caution">
    <text evidence="2">The sequence shown here is derived from an EMBL/GenBank/DDBJ whole genome shotgun (WGS) entry which is preliminary data.</text>
</comment>
<keyword evidence="3" id="KW-1185">Reference proteome</keyword>
<evidence type="ECO:0000256" key="1">
    <source>
        <dbReference type="SAM" id="MobiDB-lite"/>
    </source>
</evidence>
<reference evidence="2" key="1">
    <citation type="submission" date="2021-03" db="EMBL/GenBank/DDBJ databases">
        <title>Whole genome shotgun sequence of Actinoplanes auranticolor NBRC 12245.</title>
        <authorList>
            <person name="Komaki H."/>
            <person name="Tamura T."/>
        </authorList>
    </citation>
    <scope>NUCLEOTIDE SEQUENCE</scope>
    <source>
        <strain evidence="2">NBRC 12245</strain>
    </source>
</reference>
<dbReference type="AlphaFoldDB" id="A0A919SU75"/>
<gene>
    <name evidence="2" type="ORF">Aau02nite_76670</name>
</gene>
<evidence type="ECO:0000313" key="3">
    <source>
        <dbReference type="Proteomes" id="UP000681340"/>
    </source>
</evidence>
<organism evidence="2 3">
    <name type="scientific">Actinoplanes auranticolor</name>
    <dbReference type="NCBI Taxonomy" id="47988"/>
    <lineage>
        <taxon>Bacteria</taxon>
        <taxon>Bacillati</taxon>
        <taxon>Actinomycetota</taxon>
        <taxon>Actinomycetes</taxon>
        <taxon>Micromonosporales</taxon>
        <taxon>Micromonosporaceae</taxon>
        <taxon>Actinoplanes</taxon>
    </lineage>
</organism>